<accession>A0A7M4DGF7</accession>
<proteinExistence type="inferred from homology"/>
<evidence type="ECO:0000256" key="3">
    <source>
        <dbReference type="ARBA" id="ARBA00022729"/>
    </source>
</evidence>
<evidence type="ECO:0000313" key="5">
    <source>
        <dbReference type="EMBL" id="VZO36000.1"/>
    </source>
</evidence>
<evidence type="ECO:0000256" key="4">
    <source>
        <dbReference type="SAM" id="SignalP"/>
    </source>
</evidence>
<dbReference type="Pfam" id="PF01547">
    <property type="entry name" value="SBP_bac_1"/>
    <property type="match status" value="1"/>
</dbReference>
<dbReference type="InterPro" id="IPR006311">
    <property type="entry name" value="TAT_signal"/>
</dbReference>
<dbReference type="EMBL" id="CACRYJ010000017">
    <property type="protein sequence ID" value="VZO36000.1"/>
    <property type="molecule type" value="Genomic_DNA"/>
</dbReference>
<dbReference type="GO" id="GO:0055052">
    <property type="term" value="C:ATP-binding cassette (ABC) transporter complex, substrate-binding subunit-containing"/>
    <property type="evidence" value="ECO:0007669"/>
    <property type="project" value="TreeGrafter"/>
</dbReference>
<gene>
    <name evidence="5" type="ORF">HALOF300_01204</name>
</gene>
<dbReference type="InterPro" id="IPR006059">
    <property type="entry name" value="SBP"/>
</dbReference>
<keyword evidence="2" id="KW-0813">Transport</keyword>
<reference evidence="5 6" key="1">
    <citation type="submission" date="2019-11" db="EMBL/GenBank/DDBJ databases">
        <authorList>
            <person name="Criscuolo A."/>
        </authorList>
    </citation>
    <scope>NUCLEOTIDE SEQUENCE [LARGE SCALE GENOMIC DNA]</scope>
    <source>
        <strain evidence="5">CIP111667</strain>
    </source>
</reference>
<evidence type="ECO:0000256" key="2">
    <source>
        <dbReference type="ARBA" id="ARBA00022448"/>
    </source>
</evidence>
<dbReference type="GO" id="GO:0015768">
    <property type="term" value="P:maltose transport"/>
    <property type="evidence" value="ECO:0007669"/>
    <property type="project" value="TreeGrafter"/>
</dbReference>
<dbReference type="PROSITE" id="PS51257">
    <property type="entry name" value="PROKAR_LIPOPROTEIN"/>
    <property type="match status" value="1"/>
</dbReference>
<keyword evidence="3 4" id="KW-0732">Signal</keyword>
<comment type="caution">
    <text evidence="5">The sequence shown here is derived from an EMBL/GenBank/DDBJ whole genome shotgun (WGS) entry which is preliminary data.</text>
</comment>
<dbReference type="PROSITE" id="PS51318">
    <property type="entry name" value="TAT"/>
    <property type="match status" value="1"/>
</dbReference>
<name>A0A7M4DGF7_9MICO</name>
<dbReference type="AlphaFoldDB" id="A0A7M4DGF7"/>
<dbReference type="Proteomes" id="UP000419743">
    <property type="component" value="Unassembled WGS sequence"/>
</dbReference>
<dbReference type="GO" id="GO:1901982">
    <property type="term" value="F:maltose binding"/>
    <property type="evidence" value="ECO:0007669"/>
    <property type="project" value="TreeGrafter"/>
</dbReference>
<dbReference type="RefSeq" id="WP_156740031.1">
    <property type="nucleotide sequence ID" value="NZ_CACRYJ010000017.1"/>
</dbReference>
<dbReference type="PANTHER" id="PTHR30061:SF50">
    <property type="entry name" value="MALTOSE_MALTODEXTRIN-BINDING PERIPLASMIC PROTEIN"/>
    <property type="match status" value="1"/>
</dbReference>
<dbReference type="PANTHER" id="PTHR30061">
    <property type="entry name" value="MALTOSE-BINDING PERIPLASMIC PROTEIN"/>
    <property type="match status" value="1"/>
</dbReference>
<comment type="similarity">
    <text evidence="1">Belongs to the bacterial solute-binding protein 1 family.</text>
</comment>
<keyword evidence="6" id="KW-1185">Reference proteome</keyword>
<sequence>MSLSRRTVLASFGAAGAGVMLAACGEQPSTSPSPGGTDGGLSGEITVLTPIFTGATERRAAYDAVVASFQDLHPDVRVVTDHTDFSKLNEKLTASVASGTTQDVIMTGVGWIEHFADRGIFAALDRGVVEGVDYVDRILEPCTFQNELYALPLILDTRAVIVNRAMWEEAGLNETPTTFDEFREAAKALTAGSGSSKRWGMILNGIGSPSHILAMPMGANGGRMFSEDGRTALYNSPETVEAMQFLVGLIEDGSATWDLKPAEGSPHPFVTGAVGMSLFGDQHWKPWSEANPELLSEEGSLVFRMQNARESSFMGGTLVSRSATSQNSEAADAFIRHLCCGPQEVQTITEALSAVPPLQEVLDASQPLQENRFVSFGVEGLEFATSEGGTPNYLEIRAAVVPLLEEAFIGSKDVETALNEANEIAQTMIDRDA</sequence>
<feature type="signal peptide" evidence="4">
    <location>
        <begin position="1"/>
        <end position="22"/>
    </location>
</feature>
<feature type="chain" id="PRO_5029598100" evidence="4">
    <location>
        <begin position="23"/>
        <end position="433"/>
    </location>
</feature>
<evidence type="ECO:0000256" key="1">
    <source>
        <dbReference type="ARBA" id="ARBA00008520"/>
    </source>
</evidence>
<dbReference type="GO" id="GO:0042956">
    <property type="term" value="P:maltodextrin transmembrane transport"/>
    <property type="evidence" value="ECO:0007669"/>
    <property type="project" value="TreeGrafter"/>
</dbReference>
<evidence type="ECO:0000313" key="6">
    <source>
        <dbReference type="Proteomes" id="UP000419743"/>
    </source>
</evidence>
<protein>
    <submittedName>
        <fullName evidence="5">Maltose ABC transporter periplasmic protein</fullName>
    </submittedName>
</protein>
<dbReference type="SUPFAM" id="SSF53850">
    <property type="entry name" value="Periplasmic binding protein-like II"/>
    <property type="match status" value="1"/>
</dbReference>
<organism evidence="5 6">
    <name type="scientific">Occultella aeris</name>
    <dbReference type="NCBI Taxonomy" id="2761496"/>
    <lineage>
        <taxon>Bacteria</taxon>
        <taxon>Bacillati</taxon>
        <taxon>Actinomycetota</taxon>
        <taxon>Actinomycetes</taxon>
        <taxon>Micrococcales</taxon>
        <taxon>Ruaniaceae</taxon>
        <taxon>Occultella</taxon>
    </lineage>
</organism>
<dbReference type="Gene3D" id="3.40.190.10">
    <property type="entry name" value="Periplasmic binding protein-like II"/>
    <property type="match status" value="2"/>
</dbReference>